<feature type="coiled-coil region" evidence="10">
    <location>
        <begin position="256"/>
        <end position="352"/>
    </location>
</feature>
<dbReference type="InterPro" id="IPR027417">
    <property type="entry name" value="P-loop_NTPase"/>
</dbReference>
<keyword evidence="6" id="KW-0067">ATP-binding</keyword>
<keyword evidence="5 9" id="KW-0227">DNA damage</keyword>
<dbReference type="AlphaFoldDB" id="A0A9D2K056"/>
<evidence type="ECO:0000256" key="2">
    <source>
        <dbReference type="ARBA" id="ARBA00009441"/>
    </source>
</evidence>
<proteinExistence type="inferred from homology"/>
<dbReference type="CDD" id="cd03241">
    <property type="entry name" value="ABC_RecN"/>
    <property type="match status" value="2"/>
</dbReference>
<feature type="domain" description="RecF/RecN/SMC N-terminal" evidence="11">
    <location>
        <begin position="4"/>
        <end position="510"/>
    </location>
</feature>
<name>A0A9D2K056_9FIRM</name>
<sequence>MLRTLYLKNVALVDEAEIAFSEGLNVLSGETGAGKSVILDSIDFVLGAKADKGMIRSGQSECSVRAEFSCDPELLRPVLEELDLEESDTLLIVRRLNADGRSSLRVNGCPMTAAMLRKLTSRLVDVHGQSEHFFLLKEANQLRLLDQIAGTREAREKVGELLKERRVLQEKLSSLGGDEGERERRADILRFQIEELENAALKEGEEEELLALRAKYQNAEKILGGLKTVRDAILSDGGAADAVNTAHRGLLSIVRYGDYDALSERLENALAELEDIGETAESLAEELDIDEREAERVESRLDEIRSLKKKYGGSVEEALSFLARAREELSLLENSAEECEKLRERLENNSVLLYAACRKLTELRKAGAEGFTERVVGELRTLNIPSARFEIAFEPYSEEDLPRVNSDGLDRVRFLFSANAGEPPKELGKIISGGEMSRFMLAVKAQLSSLGSIGTYIFDEIDAGIGGKTARVVAEKFSAIARSTQIIAVSHLAQIAAFADREFLIEKQEEAGRTFSRIRLLGEEERREELVRLLGGDRSESALRHADELLESARAYKSETNGKPVGR</sequence>
<dbReference type="PANTHER" id="PTHR11059:SF0">
    <property type="entry name" value="DNA REPAIR PROTEIN RECN"/>
    <property type="match status" value="1"/>
</dbReference>
<evidence type="ECO:0000256" key="6">
    <source>
        <dbReference type="ARBA" id="ARBA00022840"/>
    </source>
</evidence>
<comment type="similarity">
    <text evidence="2 9">Belongs to the RecN family.</text>
</comment>
<keyword evidence="7 9" id="KW-0234">DNA repair</keyword>
<reference evidence="12" key="2">
    <citation type="submission" date="2021-04" db="EMBL/GenBank/DDBJ databases">
        <authorList>
            <person name="Gilroy R."/>
        </authorList>
    </citation>
    <scope>NUCLEOTIDE SEQUENCE</scope>
    <source>
        <strain evidence="12">ChiW7-2402</strain>
    </source>
</reference>
<dbReference type="InterPro" id="IPR003395">
    <property type="entry name" value="RecF/RecN/SMC_N"/>
</dbReference>
<comment type="caution">
    <text evidence="12">The sequence shown here is derived from an EMBL/GenBank/DDBJ whole genome shotgun (WGS) entry which is preliminary data.</text>
</comment>
<dbReference type="Proteomes" id="UP000824102">
    <property type="component" value="Unassembled WGS sequence"/>
</dbReference>
<organism evidence="12 13">
    <name type="scientific">Candidatus Gallimonas intestinavium</name>
    <dbReference type="NCBI Taxonomy" id="2838603"/>
    <lineage>
        <taxon>Bacteria</taxon>
        <taxon>Bacillati</taxon>
        <taxon>Bacillota</taxon>
        <taxon>Clostridia</taxon>
        <taxon>Candidatus Gallimonas</taxon>
    </lineage>
</organism>
<dbReference type="NCBIfam" id="TIGR00634">
    <property type="entry name" value="recN"/>
    <property type="match status" value="1"/>
</dbReference>
<evidence type="ECO:0000256" key="10">
    <source>
        <dbReference type="SAM" id="Coils"/>
    </source>
</evidence>
<dbReference type="Gene3D" id="3.40.50.300">
    <property type="entry name" value="P-loop containing nucleotide triphosphate hydrolases"/>
    <property type="match status" value="2"/>
</dbReference>
<evidence type="ECO:0000256" key="3">
    <source>
        <dbReference type="ARBA" id="ARBA00021315"/>
    </source>
</evidence>
<dbReference type="GO" id="GO:0005524">
    <property type="term" value="F:ATP binding"/>
    <property type="evidence" value="ECO:0007669"/>
    <property type="project" value="UniProtKB-KW"/>
</dbReference>
<dbReference type="InterPro" id="IPR004604">
    <property type="entry name" value="DNA_recomb/repair_RecN"/>
</dbReference>
<dbReference type="EMBL" id="DXBB01000078">
    <property type="protein sequence ID" value="HIZ73072.1"/>
    <property type="molecule type" value="Genomic_DNA"/>
</dbReference>
<gene>
    <name evidence="12" type="primary">recN</name>
    <name evidence="12" type="ORF">H9964_05795</name>
</gene>
<dbReference type="PANTHER" id="PTHR11059">
    <property type="entry name" value="DNA REPAIR PROTEIN RECN"/>
    <property type="match status" value="1"/>
</dbReference>
<reference evidence="12" key="1">
    <citation type="journal article" date="2021" name="PeerJ">
        <title>Extensive microbial diversity within the chicken gut microbiome revealed by metagenomics and culture.</title>
        <authorList>
            <person name="Gilroy R."/>
            <person name="Ravi A."/>
            <person name="Getino M."/>
            <person name="Pursley I."/>
            <person name="Horton D.L."/>
            <person name="Alikhan N.F."/>
            <person name="Baker D."/>
            <person name="Gharbi K."/>
            <person name="Hall N."/>
            <person name="Watson M."/>
            <person name="Adriaenssens E.M."/>
            <person name="Foster-Nyarko E."/>
            <person name="Jarju S."/>
            <person name="Secka A."/>
            <person name="Antonio M."/>
            <person name="Oren A."/>
            <person name="Chaudhuri R.R."/>
            <person name="La Ragione R."/>
            <person name="Hildebrand F."/>
            <person name="Pallen M.J."/>
        </authorList>
    </citation>
    <scope>NUCLEOTIDE SEQUENCE</scope>
    <source>
        <strain evidence="12">ChiW7-2402</strain>
    </source>
</reference>
<evidence type="ECO:0000256" key="5">
    <source>
        <dbReference type="ARBA" id="ARBA00022763"/>
    </source>
</evidence>
<evidence type="ECO:0000256" key="4">
    <source>
        <dbReference type="ARBA" id="ARBA00022741"/>
    </source>
</evidence>
<dbReference type="GO" id="GO:0006281">
    <property type="term" value="P:DNA repair"/>
    <property type="evidence" value="ECO:0007669"/>
    <property type="project" value="UniProtKB-KW"/>
</dbReference>
<dbReference type="GO" id="GO:0009432">
    <property type="term" value="P:SOS response"/>
    <property type="evidence" value="ECO:0007669"/>
    <property type="project" value="TreeGrafter"/>
</dbReference>
<accession>A0A9D2K056</accession>
<protein>
    <recommendedName>
        <fullName evidence="3 9">DNA repair protein RecN</fullName>
    </recommendedName>
    <alternativeName>
        <fullName evidence="8 9">Recombination protein N</fullName>
    </alternativeName>
</protein>
<keyword evidence="10" id="KW-0175">Coiled coil</keyword>
<evidence type="ECO:0000256" key="7">
    <source>
        <dbReference type="ARBA" id="ARBA00023204"/>
    </source>
</evidence>
<evidence type="ECO:0000313" key="12">
    <source>
        <dbReference type="EMBL" id="HIZ73072.1"/>
    </source>
</evidence>
<evidence type="ECO:0000313" key="13">
    <source>
        <dbReference type="Proteomes" id="UP000824102"/>
    </source>
</evidence>
<evidence type="ECO:0000259" key="11">
    <source>
        <dbReference type="Pfam" id="PF02463"/>
    </source>
</evidence>
<evidence type="ECO:0000256" key="1">
    <source>
        <dbReference type="ARBA" id="ARBA00003618"/>
    </source>
</evidence>
<dbReference type="PIRSF" id="PIRSF003128">
    <property type="entry name" value="RecN"/>
    <property type="match status" value="1"/>
</dbReference>
<dbReference type="GO" id="GO:0006310">
    <property type="term" value="P:DNA recombination"/>
    <property type="evidence" value="ECO:0007669"/>
    <property type="project" value="InterPro"/>
</dbReference>
<keyword evidence="4" id="KW-0547">Nucleotide-binding</keyword>
<dbReference type="SUPFAM" id="SSF52540">
    <property type="entry name" value="P-loop containing nucleoside triphosphate hydrolases"/>
    <property type="match status" value="1"/>
</dbReference>
<dbReference type="Pfam" id="PF02463">
    <property type="entry name" value="SMC_N"/>
    <property type="match status" value="1"/>
</dbReference>
<comment type="function">
    <text evidence="1 9">May be involved in recombinational repair of damaged DNA.</text>
</comment>
<evidence type="ECO:0000256" key="8">
    <source>
        <dbReference type="ARBA" id="ARBA00033408"/>
    </source>
</evidence>
<evidence type="ECO:0000256" key="9">
    <source>
        <dbReference type="PIRNR" id="PIRNR003128"/>
    </source>
</evidence>
<dbReference type="GO" id="GO:0043590">
    <property type="term" value="C:bacterial nucleoid"/>
    <property type="evidence" value="ECO:0007669"/>
    <property type="project" value="TreeGrafter"/>
</dbReference>